<dbReference type="EMBL" id="LOCK01000018">
    <property type="protein sequence ID" value="KTE91818.1"/>
    <property type="molecule type" value="Genomic_DNA"/>
</dbReference>
<reference evidence="1 2" key="1">
    <citation type="submission" date="2015-12" db="EMBL/GenBank/DDBJ databases">
        <title>Draft Genome Sequence of Desulfitobacterium hafniense Strain DH, a Sulfate-reducing Bacterium Isolated from Paddy Soils.</title>
        <authorList>
            <person name="Bao P."/>
            <person name="Zhang X."/>
            <person name="Li G."/>
        </authorList>
    </citation>
    <scope>NUCLEOTIDE SEQUENCE [LARGE SCALE GENOMIC DNA]</scope>
    <source>
        <strain evidence="1 2">DH</strain>
    </source>
</reference>
<gene>
    <name evidence="1" type="ORF">AT727_20290</name>
</gene>
<dbReference type="Proteomes" id="UP000054623">
    <property type="component" value="Unassembled WGS sequence"/>
</dbReference>
<dbReference type="Pfam" id="PF08665">
    <property type="entry name" value="PglZ"/>
    <property type="match status" value="1"/>
</dbReference>
<dbReference type="Gene3D" id="3.40.720.10">
    <property type="entry name" value="Alkaline Phosphatase, subunit A"/>
    <property type="match status" value="1"/>
</dbReference>
<evidence type="ECO:0000313" key="2">
    <source>
        <dbReference type="Proteomes" id="UP000054623"/>
    </source>
</evidence>
<dbReference type="InterPro" id="IPR014060">
    <property type="entry name" value="PglZ"/>
</dbReference>
<dbReference type="RefSeq" id="WP_011459232.1">
    <property type="nucleotide sequence ID" value="NZ_LOCK01000018.1"/>
</dbReference>
<name>A0A0W1JIK8_DESHA</name>
<evidence type="ECO:0000313" key="1">
    <source>
        <dbReference type="EMBL" id="KTE91818.1"/>
    </source>
</evidence>
<dbReference type="AlphaFoldDB" id="A0A0W1JIK8"/>
<dbReference type="NCBIfam" id="TIGR02687">
    <property type="entry name" value="BREX-1 system phosphatase PglZ type A"/>
    <property type="match status" value="1"/>
</dbReference>
<protein>
    <submittedName>
        <fullName evidence="1">Alkaline phosphatase</fullName>
    </submittedName>
</protein>
<dbReference type="InterPro" id="IPR017850">
    <property type="entry name" value="Alkaline_phosphatase_core_sf"/>
</dbReference>
<dbReference type="SUPFAM" id="SSF53649">
    <property type="entry name" value="Alkaline phosphatase-like"/>
    <property type="match status" value="1"/>
</dbReference>
<accession>A0A0W1JIK8</accession>
<dbReference type="OrthoDB" id="9769734at2"/>
<organism evidence="1 2">
    <name type="scientific">Desulfitobacterium hafniense</name>
    <name type="common">Desulfitobacterium frappieri</name>
    <dbReference type="NCBI Taxonomy" id="49338"/>
    <lineage>
        <taxon>Bacteria</taxon>
        <taxon>Bacillati</taxon>
        <taxon>Bacillota</taxon>
        <taxon>Clostridia</taxon>
        <taxon>Eubacteriales</taxon>
        <taxon>Desulfitobacteriaceae</taxon>
        <taxon>Desulfitobacterium</taxon>
    </lineage>
</organism>
<proteinExistence type="predicted"/>
<comment type="caution">
    <text evidence="1">The sequence shown here is derived from an EMBL/GenBank/DDBJ whole genome shotgun (WGS) entry which is preliminary data.</text>
</comment>
<sequence>MLSETIKSRLAERFAAPLTEFHKRRIIFWYDEDGEFAEAVDQLALDGVTLVKLTGKNNFAVKKLLAEDDLTRDYLVYDPLTYEKDQRDDWLLDIKLHSEEFRADLISIQMEELLVEPTSAMRKTMKLYAKFLGNKDRKAKLRRIGKSYQTPLGLHIDIMAVLCGLNGGTAQDVIIAVLSAGLDKENNAPLANIEKFGSIEAFWQLVQKYTGYVNGDARPLSDLAAHILISALSQTISNSALRGLERFITDSCKAYCYQLVHEWQHENHSLTPAPDSLTLIDICRHIEGELRLADRFDKIEISLLLKTDAFPAINESILKRFYGEIGERVIKVDSILEAVENRRTSGWYNLIGNYLESLYYIAKMQEFYLAHIEGFHFVEPAKIWKLYTIDAYQMDSHYRHFHYYFGNTLKAPNALLEDPLKKCSDVVEGLYHQWFLKELTLNWTNAIADDLDSLGYVSEVNKQRDFYRRYVFPNVSKGNRVFVVISDALRFEVAAELSEVLSHTTKGKATLEAVQAVFPSITKFGMAALLPGKKLSVSDKMEVSIDGNLTGSTANRGSILSAANPDSVVVTYKDLLQMKKTERRALVHGKEIIYIYHNTIDAFGDKFATETKVFEACDAAISELNAIVKIIVNDLSGINIFITADHGFLYTHKPLEESQKISRQNFNGEIYEIGRRYALVPPATSADYLLPVKMEREIGGIPLKGYAPQDTVRIKVQGGGENYVHGGISLQEMVVPVIVYKGMRSGYKQYVEVQNPGLSLISESRKVSNLIFSLDFLQKQPVGEKVQACGYTLHFSDDVGVPVSDTQTVIADRTSSNASERVFRVRFTLKPMQFNKSKIYRLVIANDTDMPEEIEFRIDIAFADDFGFDL</sequence>